<dbReference type="Pfam" id="PF04371">
    <property type="entry name" value="PAD_porph"/>
    <property type="match status" value="1"/>
</dbReference>
<dbReference type="PANTHER" id="PTHR31377">
    <property type="entry name" value="AGMATINE DEIMINASE-RELATED"/>
    <property type="match status" value="1"/>
</dbReference>
<dbReference type="Gene3D" id="3.75.10.10">
    <property type="entry name" value="L-arginine/glycine Amidinotransferase, Chain A"/>
    <property type="match status" value="1"/>
</dbReference>
<sequence>MKSFYFRLIFFGLFLSSSFLNAQEILPKGLTEHERTLLPNYQFRGNLVTPPPAQEVRTSAQWEEVEYVVIRWTPEFQNIQRQIVAAAVDECKVLIATQNQASVQSYLTSNGIDLTNVEFLNAPSNSIWIRDYAGNTVYTNDVGERALVDWIYNRPRPADNLLPTYHATHVGVPLYVTDTAPADLVNTGGNFMSDGMGNAFASELILHENQAGNPYGVSTKSEEQVDQILEDYMGIDSYRKMTVLPYDGIHHIDMHMKLLDEETILVSEYPTGIADGPQITENIEYITTNFQTPFGNNYDIKWIPAPPSPTGQHPHNGGAYRTYTNAVIINKTILVPTYRPEVDEEALEIWRDAMPGYRVVGIDVDNNGENLINLGGAIHCITHTIGVENPLWIVHEKVRDLASNVNIPFEAQIKHSSGIEAAKIFWKKEGDSEFQELSLTNSSGDNWTATLTAPSDAETIHYYIWAEANSGKTLTRPLPAPEGFWTFNITSMGSEEWLKNAIRGPYPNPAKNKVHFDLKDINGKVKVKFHTVLGQSLMEREIENPNGRVTLNLNSSWKGVYLVSFEGEFGKITKKLIVK</sequence>
<evidence type="ECO:0000256" key="1">
    <source>
        <dbReference type="ARBA" id="ARBA00022729"/>
    </source>
</evidence>
<reference evidence="5 6" key="1">
    <citation type="submission" date="2024-06" db="EMBL/GenBank/DDBJ databases">
        <title>Genomic Encyclopedia of Type Strains, Phase IV (KMG-IV): sequencing the most valuable type-strain genomes for metagenomic binning, comparative biology and taxonomic classification.</title>
        <authorList>
            <person name="Goeker M."/>
        </authorList>
    </citation>
    <scope>NUCLEOTIDE SEQUENCE [LARGE SCALE GENOMIC DNA]</scope>
    <source>
        <strain evidence="5 6">DSM 29388</strain>
    </source>
</reference>
<evidence type="ECO:0000256" key="3">
    <source>
        <dbReference type="SAM" id="SignalP"/>
    </source>
</evidence>
<dbReference type="InterPro" id="IPR026444">
    <property type="entry name" value="Secre_tail"/>
</dbReference>
<feature type="domain" description="Secretion system C-terminal sorting" evidence="4">
    <location>
        <begin position="506"/>
        <end position="578"/>
    </location>
</feature>
<proteinExistence type="predicted"/>
<name>A0ABV2LPZ8_9FLAO</name>
<keyword evidence="1 3" id="KW-0732">Signal</keyword>
<dbReference type="NCBIfam" id="TIGR04183">
    <property type="entry name" value="Por_Secre_tail"/>
    <property type="match status" value="1"/>
</dbReference>
<protein>
    <submittedName>
        <fullName evidence="5">Agmatine/peptidylarginine deiminase</fullName>
    </submittedName>
</protein>
<gene>
    <name evidence="5" type="ORF">ABID46_000200</name>
</gene>
<dbReference type="RefSeq" id="WP_354505863.1">
    <property type="nucleotide sequence ID" value="NZ_JBEPMO010000001.1"/>
</dbReference>
<organism evidence="5 6">
    <name type="scientific">Moheibacter stercoris</name>
    <dbReference type="NCBI Taxonomy" id="1628251"/>
    <lineage>
        <taxon>Bacteria</taxon>
        <taxon>Pseudomonadati</taxon>
        <taxon>Bacteroidota</taxon>
        <taxon>Flavobacteriia</taxon>
        <taxon>Flavobacteriales</taxon>
        <taxon>Weeksellaceae</taxon>
        <taxon>Moheibacter</taxon>
    </lineage>
</organism>
<dbReference type="EMBL" id="JBEPMO010000001">
    <property type="protein sequence ID" value="MET3730648.1"/>
    <property type="molecule type" value="Genomic_DNA"/>
</dbReference>
<dbReference type="PANTHER" id="PTHR31377:SF0">
    <property type="entry name" value="AGMATINE DEIMINASE-RELATED"/>
    <property type="match status" value="1"/>
</dbReference>
<dbReference type="InterPro" id="IPR007466">
    <property type="entry name" value="Peptidyl-Arg-deiminase_porph"/>
</dbReference>
<feature type="chain" id="PRO_5045650403" evidence="3">
    <location>
        <begin position="23"/>
        <end position="579"/>
    </location>
</feature>
<evidence type="ECO:0000313" key="5">
    <source>
        <dbReference type="EMBL" id="MET3730648.1"/>
    </source>
</evidence>
<evidence type="ECO:0000259" key="4">
    <source>
        <dbReference type="Pfam" id="PF18962"/>
    </source>
</evidence>
<keyword evidence="2" id="KW-0378">Hydrolase</keyword>
<feature type="signal peptide" evidence="3">
    <location>
        <begin position="1"/>
        <end position="22"/>
    </location>
</feature>
<accession>A0ABV2LPZ8</accession>
<dbReference type="Pfam" id="PF18962">
    <property type="entry name" value="Por_Secre_tail"/>
    <property type="match status" value="1"/>
</dbReference>
<evidence type="ECO:0000256" key="2">
    <source>
        <dbReference type="ARBA" id="ARBA00022801"/>
    </source>
</evidence>
<keyword evidence="6" id="KW-1185">Reference proteome</keyword>
<dbReference type="Proteomes" id="UP001549146">
    <property type="component" value="Unassembled WGS sequence"/>
</dbReference>
<dbReference type="SUPFAM" id="SSF55909">
    <property type="entry name" value="Pentein"/>
    <property type="match status" value="1"/>
</dbReference>
<evidence type="ECO:0000313" key="6">
    <source>
        <dbReference type="Proteomes" id="UP001549146"/>
    </source>
</evidence>
<comment type="caution">
    <text evidence="5">The sequence shown here is derived from an EMBL/GenBank/DDBJ whole genome shotgun (WGS) entry which is preliminary data.</text>
</comment>